<gene>
    <name evidence="2" type="ORF">B0H17DRAFT_1206754</name>
</gene>
<reference evidence="2" key="1">
    <citation type="submission" date="2023-03" db="EMBL/GenBank/DDBJ databases">
        <title>Massive genome expansion in bonnet fungi (Mycena s.s.) driven by repeated elements and novel gene families across ecological guilds.</title>
        <authorList>
            <consortium name="Lawrence Berkeley National Laboratory"/>
            <person name="Harder C.B."/>
            <person name="Miyauchi S."/>
            <person name="Viragh M."/>
            <person name="Kuo A."/>
            <person name="Thoen E."/>
            <person name="Andreopoulos B."/>
            <person name="Lu D."/>
            <person name="Skrede I."/>
            <person name="Drula E."/>
            <person name="Henrissat B."/>
            <person name="Morin E."/>
            <person name="Kohler A."/>
            <person name="Barry K."/>
            <person name="LaButti K."/>
            <person name="Morin E."/>
            <person name="Salamov A."/>
            <person name="Lipzen A."/>
            <person name="Mereny Z."/>
            <person name="Hegedus B."/>
            <person name="Baldrian P."/>
            <person name="Stursova M."/>
            <person name="Weitz H."/>
            <person name="Taylor A."/>
            <person name="Grigoriev I.V."/>
            <person name="Nagy L.G."/>
            <person name="Martin F."/>
            <person name="Kauserud H."/>
        </authorList>
    </citation>
    <scope>NUCLEOTIDE SEQUENCE</scope>
    <source>
        <strain evidence="2">CBHHK067</strain>
    </source>
</reference>
<name>A0AAD7GD58_MYCRO</name>
<dbReference type="AlphaFoldDB" id="A0AAD7GD58"/>
<dbReference type="Proteomes" id="UP001221757">
    <property type="component" value="Unassembled WGS sequence"/>
</dbReference>
<evidence type="ECO:0000313" key="2">
    <source>
        <dbReference type="EMBL" id="KAJ7678512.1"/>
    </source>
</evidence>
<evidence type="ECO:0000313" key="3">
    <source>
        <dbReference type="Proteomes" id="UP001221757"/>
    </source>
</evidence>
<accession>A0AAD7GD58</accession>
<keyword evidence="3" id="KW-1185">Reference proteome</keyword>
<comment type="caution">
    <text evidence="2">The sequence shown here is derived from an EMBL/GenBank/DDBJ whole genome shotgun (WGS) entry which is preliminary data.</text>
</comment>
<evidence type="ECO:0000256" key="1">
    <source>
        <dbReference type="SAM" id="MobiDB-lite"/>
    </source>
</evidence>
<proteinExistence type="predicted"/>
<feature type="compositionally biased region" description="Basic and acidic residues" evidence="1">
    <location>
        <begin position="325"/>
        <end position="340"/>
    </location>
</feature>
<feature type="compositionally biased region" description="Basic and acidic residues" evidence="1">
    <location>
        <begin position="307"/>
        <end position="316"/>
    </location>
</feature>
<organism evidence="2 3">
    <name type="scientific">Mycena rosella</name>
    <name type="common">Pink bonnet</name>
    <name type="synonym">Agaricus rosellus</name>
    <dbReference type="NCBI Taxonomy" id="1033263"/>
    <lineage>
        <taxon>Eukaryota</taxon>
        <taxon>Fungi</taxon>
        <taxon>Dikarya</taxon>
        <taxon>Basidiomycota</taxon>
        <taxon>Agaricomycotina</taxon>
        <taxon>Agaricomycetes</taxon>
        <taxon>Agaricomycetidae</taxon>
        <taxon>Agaricales</taxon>
        <taxon>Marasmiineae</taxon>
        <taxon>Mycenaceae</taxon>
        <taxon>Mycena</taxon>
    </lineage>
</organism>
<dbReference type="EMBL" id="JARKIE010000134">
    <property type="protein sequence ID" value="KAJ7678512.1"/>
    <property type="molecule type" value="Genomic_DNA"/>
</dbReference>
<feature type="region of interest" description="Disordered" evidence="1">
    <location>
        <begin position="307"/>
        <end position="340"/>
    </location>
</feature>
<sequence length="340" mass="37609">MPLRGQVLCPDVFSLDGQATYPKTFALLKQCHIALASKTAVPSYQSTLIDILSRRYRLQTVDSPELPPDILAEEVRNRLSESRSVSLVHGLQDEGGLRLWGCVAKAPEDISRFGSGICINADITLALESTETDYTEAVCRLLLCATFADETMHLLNHTFFPTYLLENTPPGFFDLPGESGWELEQKLFGGRVGVTWKSDTSVGSLEDVVLVWLRGGSSGQQNDYLMITGENINTFLFGLSRGKILVISNIATKTMELPPYPMVNTRAQRSDTSLRPGLGLPWKPGYVMSLVGADKVRAQLAYCVPDSLKDEHKTAKEDDEDDPEVERVDPDENEPQLKKA</sequence>
<protein>
    <submittedName>
        <fullName evidence="2">Uncharacterized protein</fullName>
    </submittedName>
</protein>